<proteinExistence type="predicted"/>
<name>A0ABR2CXV6_9ROSI</name>
<dbReference type="Proteomes" id="UP001472677">
    <property type="component" value="Unassembled WGS sequence"/>
</dbReference>
<organism evidence="1 2">
    <name type="scientific">Hibiscus sabdariffa</name>
    <name type="common">roselle</name>
    <dbReference type="NCBI Taxonomy" id="183260"/>
    <lineage>
        <taxon>Eukaryota</taxon>
        <taxon>Viridiplantae</taxon>
        <taxon>Streptophyta</taxon>
        <taxon>Embryophyta</taxon>
        <taxon>Tracheophyta</taxon>
        <taxon>Spermatophyta</taxon>
        <taxon>Magnoliopsida</taxon>
        <taxon>eudicotyledons</taxon>
        <taxon>Gunneridae</taxon>
        <taxon>Pentapetalae</taxon>
        <taxon>rosids</taxon>
        <taxon>malvids</taxon>
        <taxon>Malvales</taxon>
        <taxon>Malvaceae</taxon>
        <taxon>Malvoideae</taxon>
        <taxon>Hibiscus</taxon>
    </lineage>
</organism>
<dbReference type="EMBL" id="JBBPBM010000041">
    <property type="protein sequence ID" value="KAK8524997.1"/>
    <property type="molecule type" value="Genomic_DNA"/>
</dbReference>
<comment type="caution">
    <text evidence="1">The sequence shown here is derived from an EMBL/GenBank/DDBJ whole genome shotgun (WGS) entry which is preliminary data.</text>
</comment>
<evidence type="ECO:0000313" key="2">
    <source>
        <dbReference type="Proteomes" id="UP001472677"/>
    </source>
</evidence>
<sequence length="215" mass="24094">MMNGGDWEEDEGWSLGIKSTLRFQWAFETSKDSSGISHLFFVNDIIVFVEVSIARLEVIYDIEQILHCGPSKSNGREVDFWCDSWFMDIGPLIHFVGASIAANLRYDTVAEMADFSGDWLWQTFQHVLPGYILLRVAAVKGPKPLILSVGKVAKTKETDNLNVIRLLKQGPDRQGTVADCLVKLADTVVQFLSPSLISLHEHNVVSLFSSCEQLF</sequence>
<reference evidence="1 2" key="1">
    <citation type="journal article" date="2024" name="G3 (Bethesda)">
        <title>Genome assembly of Hibiscus sabdariffa L. provides insights into metabolisms of medicinal natural products.</title>
        <authorList>
            <person name="Kim T."/>
        </authorList>
    </citation>
    <scope>NUCLEOTIDE SEQUENCE [LARGE SCALE GENOMIC DNA]</scope>
    <source>
        <strain evidence="1">TK-2024</strain>
        <tissue evidence="1">Old leaves</tissue>
    </source>
</reference>
<accession>A0ABR2CXV6</accession>
<protein>
    <submittedName>
        <fullName evidence="1">Uncharacterized protein</fullName>
    </submittedName>
</protein>
<evidence type="ECO:0000313" key="1">
    <source>
        <dbReference type="EMBL" id="KAK8524997.1"/>
    </source>
</evidence>
<gene>
    <name evidence="1" type="ORF">V6N12_029847</name>
</gene>
<keyword evidence="2" id="KW-1185">Reference proteome</keyword>